<dbReference type="SUPFAM" id="SSF46938">
    <property type="entry name" value="CRAL/TRIO N-terminal domain"/>
    <property type="match status" value="1"/>
</dbReference>
<feature type="region of interest" description="Disordered" evidence="1">
    <location>
        <begin position="930"/>
        <end position="970"/>
    </location>
</feature>
<dbReference type="Gene3D" id="3.40.525.10">
    <property type="entry name" value="CRAL-TRIO lipid binding domain"/>
    <property type="match status" value="1"/>
</dbReference>
<feature type="region of interest" description="Disordered" evidence="1">
    <location>
        <begin position="268"/>
        <end position="316"/>
    </location>
</feature>
<feature type="compositionally biased region" description="Basic and acidic residues" evidence="1">
    <location>
        <begin position="12"/>
        <end position="30"/>
    </location>
</feature>
<accession>A0ABP0SFZ0</accession>
<organism evidence="4 5">
    <name type="scientific">Durusdinium trenchii</name>
    <dbReference type="NCBI Taxonomy" id="1381693"/>
    <lineage>
        <taxon>Eukaryota</taxon>
        <taxon>Sar</taxon>
        <taxon>Alveolata</taxon>
        <taxon>Dinophyceae</taxon>
        <taxon>Suessiales</taxon>
        <taxon>Symbiodiniaceae</taxon>
        <taxon>Durusdinium</taxon>
    </lineage>
</organism>
<name>A0ABP0SFZ0_9DINO</name>
<keyword evidence="2" id="KW-0472">Membrane</keyword>
<dbReference type="Proteomes" id="UP001642464">
    <property type="component" value="Unassembled WGS sequence"/>
</dbReference>
<feature type="transmembrane region" description="Helical" evidence="2">
    <location>
        <begin position="978"/>
        <end position="1000"/>
    </location>
</feature>
<dbReference type="EMBL" id="CAXAMM010043694">
    <property type="protein sequence ID" value="CAK9111296.1"/>
    <property type="molecule type" value="Genomic_DNA"/>
</dbReference>
<dbReference type="SMART" id="SM00516">
    <property type="entry name" value="SEC14"/>
    <property type="match status" value="1"/>
</dbReference>
<feature type="region of interest" description="Disordered" evidence="1">
    <location>
        <begin position="1"/>
        <end position="30"/>
    </location>
</feature>
<dbReference type="PROSITE" id="PS50191">
    <property type="entry name" value="CRAL_TRIO"/>
    <property type="match status" value="1"/>
</dbReference>
<dbReference type="InterPro" id="IPR036273">
    <property type="entry name" value="CRAL/TRIO_N_dom_sf"/>
</dbReference>
<dbReference type="InterPro" id="IPR009769">
    <property type="entry name" value="EDR2_C"/>
</dbReference>
<sequence length="1002" mass="112456">MGGGTKAQPRSGHRDVVEENKAASSEDLRDGVEQLRRELVAGNEIQRLSTAEADLSEATLRRFLRARDGNVAEAHKLVLEVLRWRAEHNVDRIVKRDYEFVAQDRWGMAYWHGRDVAGRPILVIRGCRHDPSLFETEATLRYLVWKLETKLKEPGVDDVVVIFDVLNITRHNLDMKLVRILIPLLLNYYPERLGVCLVYPTSQIMWILWKMVSRAFDDKTEKKFVFVREQKRDNKFLRLIAADQLQVRFGGSSNAEFGVDGLGLLPPDQLTAAGPTSSTSKEDHRSQASTEAQEKEEEEEEQQQQEVRLQATNDKEDEQLCLGPGAFVRMLDGDESDFDTEHAMRVHAGSLLDEDDEYKAFMEHREREVDRFQFKLRYQVSHYRMDPVMDEDSSEVTTSTQGTVHSAISDVAGGAEGGGRHIRTTASDAGSTGTRTRGRKRAKLKRFLRRHLLRRKSEYEHSMREGSGRGKRRLGNGANLSAAAVDYDSDMSFELVDESSDDGTHGGAQDRAGDDESSPFSSPDVHARLAAVREADRDAETGTPLSDGGSPRGFSRLASSGPSRRSRKRLSRSGTSVSESAHSLMAEVKFVMEAGASMRRVSRDDPSKETNSWSVCPASRFDTRIGPDYKKHKKKQPSAPAIYDCVCCDVWTLQSKRPHIASYMQLPDLYKSRPVSAKGEALAPIPELLIVNMMMPDYSPSGPFSKKRTDGPGQSVVMFSKLSDWAKDTPEDPAVQLWSRFVHVFKGDQFRERLKMITRLENPEDIALGRIERALLSKYNGTPWLVRPEYEFHKGPGYFEIDIDYHIFKYFVLSNALPLLDRVHNAILDCALIIQAEKDPEMPERVLVCTTIKNLNLREAPEIDLVMLDKSVSLRAKQRRISKTSFIDRDGQIHELSQVKTTEASVTVATTAASVAVSTAAKTVTSVSTVSSPPVEDTVGQDAADDQPKQREVLQKEQDVDHEPREEEDQALLRSRPLFTTCLASAALTVALLAILVALLRS</sequence>
<feature type="region of interest" description="Disordered" evidence="1">
    <location>
        <begin position="410"/>
        <end position="441"/>
    </location>
</feature>
<evidence type="ECO:0000256" key="1">
    <source>
        <dbReference type="SAM" id="MobiDB-lite"/>
    </source>
</evidence>
<keyword evidence="2" id="KW-0812">Transmembrane</keyword>
<dbReference type="Pfam" id="PF07059">
    <property type="entry name" value="EDR2_C"/>
    <property type="match status" value="1"/>
</dbReference>
<feature type="compositionally biased region" description="Basic and acidic residues" evidence="1">
    <location>
        <begin position="525"/>
        <end position="540"/>
    </location>
</feature>
<comment type="caution">
    <text evidence="4">The sequence shown here is derived from an EMBL/GenBank/DDBJ whole genome shotgun (WGS) entry which is preliminary data.</text>
</comment>
<feature type="region of interest" description="Disordered" evidence="1">
    <location>
        <begin position="455"/>
        <end position="477"/>
    </location>
</feature>
<feature type="region of interest" description="Disordered" evidence="1">
    <location>
        <begin position="496"/>
        <end position="578"/>
    </location>
</feature>
<dbReference type="SUPFAM" id="SSF52087">
    <property type="entry name" value="CRAL/TRIO domain"/>
    <property type="match status" value="1"/>
</dbReference>
<proteinExistence type="predicted"/>
<keyword evidence="5" id="KW-1185">Reference proteome</keyword>
<evidence type="ECO:0000259" key="3">
    <source>
        <dbReference type="PROSITE" id="PS50191"/>
    </source>
</evidence>
<dbReference type="InterPro" id="IPR001251">
    <property type="entry name" value="CRAL-TRIO_dom"/>
</dbReference>
<evidence type="ECO:0000313" key="5">
    <source>
        <dbReference type="Proteomes" id="UP001642464"/>
    </source>
</evidence>
<dbReference type="InterPro" id="IPR036865">
    <property type="entry name" value="CRAL-TRIO_dom_sf"/>
</dbReference>
<dbReference type="CDD" id="cd00170">
    <property type="entry name" value="SEC14"/>
    <property type="match status" value="1"/>
</dbReference>
<protein>
    <submittedName>
        <fullName evidence="4">Mitochondrial</fullName>
    </submittedName>
</protein>
<feature type="compositionally biased region" description="Basic and acidic residues" evidence="1">
    <location>
        <begin position="946"/>
        <end position="965"/>
    </location>
</feature>
<feature type="domain" description="CRAL-TRIO" evidence="3">
    <location>
        <begin position="99"/>
        <end position="257"/>
    </location>
</feature>
<feature type="compositionally biased region" description="Basic and acidic residues" evidence="1">
    <location>
        <begin position="455"/>
        <end position="468"/>
    </location>
</feature>
<dbReference type="PANTHER" id="PTHR31558:SF3">
    <property type="entry name" value="CW14 PROTEIN"/>
    <property type="match status" value="1"/>
</dbReference>
<evidence type="ECO:0000313" key="4">
    <source>
        <dbReference type="EMBL" id="CAK9111296.1"/>
    </source>
</evidence>
<evidence type="ECO:0000256" key="2">
    <source>
        <dbReference type="SAM" id="Phobius"/>
    </source>
</evidence>
<feature type="compositionally biased region" description="Acidic residues" evidence="1">
    <location>
        <begin position="294"/>
        <end position="303"/>
    </location>
</feature>
<keyword evidence="2" id="KW-1133">Transmembrane helix</keyword>
<gene>
    <name evidence="4" type="ORF">SCF082_LOCUS51675</name>
</gene>
<reference evidence="4 5" key="1">
    <citation type="submission" date="2024-02" db="EMBL/GenBank/DDBJ databases">
        <authorList>
            <person name="Chen Y."/>
            <person name="Shah S."/>
            <person name="Dougan E. K."/>
            <person name="Thang M."/>
            <person name="Chan C."/>
        </authorList>
    </citation>
    <scope>NUCLEOTIDE SEQUENCE [LARGE SCALE GENOMIC DNA]</scope>
</reference>
<dbReference type="PANTHER" id="PTHR31558">
    <property type="entry name" value="CW14 PROTEIN"/>
    <property type="match status" value="1"/>
</dbReference>
<dbReference type="Pfam" id="PF00650">
    <property type="entry name" value="CRAL_TRIO"/>
    <property type="match status" value="1"/>
</dbReference>